<evidence type="ECO:0000313" key="2">
    <source>
        <dbReference type="EMBL" id="PSW20841.1"/>
    </source>
</evidence>
<dbReference type="PIRSF" id="PIRSF011443">
    <property type="entry name" value="YgjV"/>
    <property type="match status" value="1"/>
</dbReference>
<evidence type="ECO:0000313" key="3">
    <source>
        <dbReference type="Proteomes" id="UP000241771"/>
    </source>
</evidence>
<dbReference type="RefSeq" id="WP_081878862.1">
    <property type="nucleotide sequence ID" value="NZ_JGVO01000137.1"/>
</dbReference>
<accession>A0A2T3NX78</accession>
<dbReference type="Pfam" id="PF10688">
    <property type="entry name" value="Imp-YgjV"/>
    <property type="match status" value="1"/>
</dbReference>
<dbReference type="InterPro" id="IPR019629">
    <property type="entry name" value="Uncharacterised_HI1736/YgjV"/>
</dbReference>
<gene>
    <name evidence="2" type="ORF">C9I98_08375</name>
</gene>
<dbReference type="AlphaFoldDB" id="A0A2T3NX78"/>
<keyword evidence="1" id="KW-0812">Transmembrane</keyword>
<proteinExistence type="predicted"/>
<keyword evidence="1" id="KW-0472">Membrane</keyword>
<protein>
    <submittedName>
        <fullName evidence="2">YgjV family protein</fullName>
    </submittedName>
</protein>
<evidence type="ECO:0000256" key="1">
    <source>
        <dbReference type="SAM" id="Phobius"/>
    </source>
</evidence>
<comment type="caution">
    <text evidence="2">The sequence shown here is derived from an EMBL/GenBank/DDBJ whole genome shotgun (WGS) entry which is preliminary data.</text>
</comment>
<feature type="transmembrane region" description="Helical" evidence="1">
    <location>
        <begin position="97"/>
        <end position="113"/>
    </location>
</feature>
<keyword evidence="1" id="KW-1133">Transmembrane helix</keyword>
<sequence length="171" mass="18640">MLEFSFAQALGMVSFALGVAAFYQKNDRKLKLMMVLLNVNHMVHFFLLGAVTSAMSAMLSAFRTGLSIKYQSKALAYIFVAFNLAAGYWLAEGWVDLLPIMGACIGSYALFCLSGIQMRLAFVVGAICWLINNVIVGSVGGVLLELTLLSVNLTTIYRLYRSKATVEAEAS</sequence>
<name>A0A2T3NX78_9GAMM</name>
<feature type="transmembrane region" description="Helical" evidence="1">
    <location>
        <begin position="44"/>
        <end position="62"/>
    </location>
</feature>
<reference evidence="2 3" key="1">
    <citation type="submission" date="2018-01" db="EMBL/GenBank/DDBJ databases">
        <title>Whole genome sequencing of Histamine producing bacteria.</title>
        <authorList>
            <person name="Butler K."/>
        </authorList>
    </citation>
    <scope>NUCLEOTIDE SEQUENCE [LARGE SCALE GENOMIC DNA]</scope>
    <source>
        <strain evidence="2 3">DSM 100436</strain>
    </source>
</reference>
<dbReference type="OrthoDB" id="7858522at2"/>
<keyword evidence="3" id="KW-1185">Reference proteome</keyword>
<organism evidence="2 3">
    <name type="scientific">Photobacterium sanctipauli</name>
    <dbReference type="NCBI Taxonomy" id="1342794"/>
    <lineage>
        <taxon>Bacteria</taxon>
        <taxon>Pseudomonadati</taxon>
        <taxon>Pseudomonadota</taxon>
        <taxon>Gammaproteobacteria</taxon>
        <taxon>Vibrionales</taxon>
        <taxon>Vibrionaceae</taxon>
        <taxon>Photobacterium</taxon>
    </lineage>
</organism>
<feature type="transmembrane region" description="Helical" evidence="1">
    <location>
        <begin position="74"/>
        <end position="91"/>
    </location>
</feature>
<dbReference type="Proteomes" id="UP000241771">
    <property type="component" value="Unassembled WGS sequence"/>
</dbReference>
<dbReference type="EMBL" id="PYMA01000003">
    <property type="protein sequence ID" value="PSW20841.1"/>
    <property type="molecule type" value="Genomic_DNA"/>
</dbReference>
<dbReference type="InterPro" id="IPR026267">
    <property type="entry name" value="YgjV"/>
</dbReference>